<evidence type="ECO:0000313" key="2">
    <source>
        <dbReference type="Proteomes" id="UP000639606"/>
    </source>
</evidence>
<dbReference type="Pfam" id="PF13578">
    <property type="entry name" value="Methyltransf_24"/>
    <property type="match status" value="1"/>
</dbReference>
<evidence type="ECO:0008006" key="3">
    <source>
        <dbReference type="Google" id="ProtNLM"/>
    </source>
</evidence>
<protein>
    <recommendedName>
        <fullName evidence="3">Methyltransferase family protein</fullName>
    </recommendedName>
</protein>
<proteinExistence type="predicted"/>
<dbReference type="AlphaFoldDB" id="A0A918AHF9"/>
<dbReference type="SUPFAM" id="SSF53335">
    <property type="entry name" value="S-adenosyl-L-methionine-dependent methyltransferases"/>
    <property type="match status" value="1"/>
</dbReference>
<sequence>MSLGDRVEDALVRELADLAALQRLVPLMSEYLPSTAHELRPAALAAVVDEVLIGSRTVAVECGCGASSVVLARLLARRGFGHLLSVEHDERTAAFVASQLRREGLGHVARVVHAPLSPHPAALGSSQWYDPRLVHDEVSGFVERHGLVDLLLVDGPLLGDARYPALPVLSGVLAPGAAILVDDADRPGEQAVLVRWAEEFALRFRTTPRTFLATAVLDYPGSAEVGSAAG</sequence>
<keyword evidence="2" id="KW-1185">Reference proteome</keyword>
<name>A0A918AHF9_9PSEU</name>
<comment type="caution">
    <text evidence="1">The sequence shown here is derived from an EMBL/GenBank/DDBJ whole genome shotgun (WGS) entry which is preliminary data.</text>
</comment>
<reference evidence="1" key="2">
    <citation type="submission" date="2020-09" db="EMBL/GenBank/DDBJ databases">
        <authorList>
            <person name="Sun Q."/>
            <person name="Ohkuma M."/>
        </authorList>
    </citation>
    <scope>NUCLEOTIDE SEQUENCE</scope>
    <source>
        <strain evidence="1">JCM 3313</strain>
    </source>
</reference>
<accession>A0A918AHF9</accession>
<evidence type="ECO:0000313" key="1">
    <source>
        <dbReference type="EMBL" id="GGP37104.1"/>
    </source>
</evidence>
<dbReference type="EMBL" id="BMRG01000001">
    <property type="protein sequence ID" value="GGP37104.1"/>
    <property type="molecule type" value="Genomic_DNA"/>
</dbReference>
<dbReference type="RefSeq" id="WP_229794942.1">
    <property type="nucleotide sequence ID" value="NZ_BMRG01000001.1"/>
</dbReference>
<reference evidence="1" key="1">
    <citation type="journal article" date="2014" name="Int. J. Syst. Evol. Microbiol.">
        <title>Complete genome sequence of Corynebacterium casei LMG S-19264T (=DSM 44701T), isolated from a smear-ripened cheese.</title>
        <authorList>
            <consortium name="US DOE Joint Genome Institute (JGI-PGF)"/>
            <person name="Walter F."/>
            <person name="Albersmeier A."/>
            <person name="Kalinowski J."/>
            <person name="Ruckert C."/>
        </authorList>
    </citation>
    <scope>NUCLEOTIDE SEQUENCE</scope>
    <source>
        <strain evidence="1">JCM 3313</strain>
    </source>
</reference>
<dbReference type="Gene3D" id="3.40.50.150">
    <property type="entry name" value="Vaccinia Virus protein VP39"/>
    <property type="match status" value="1"/>
</dbReference>
<gene>
    <name evidence="1" type="ORF">GCM10010185_05510</name>
</gene>
<organism evidence="1 2">
    <name type="scientific">Saccharothrix coeruleofusca</name>
    <dbReference type="NCBI Taxonomy" id="33919"/>
    <lineage>
        <taxon>Bacteria</taxon>
        <taxon>Bacillati</taxon>
        <taxon>Actinomycetota</taxon>
        <taxon>Actinomycetes</taxon>
        <taxon>Pseudonocardiales</taxon>
        <taxon>Pseudonocardiaceae</taxon>
        <taxon>Saccharothrix</taxon>
    </lineage>
</organism>
<dbReference type="Proteomes" id="UP000639606">
    <property type="component" value="Unassembled WGS sequence"/>
</dbReference>
<dbReference type="InterPro" id="IPR029063">
    <property type="entry name" value="SAM-dependent_MTases_sf"/>
</dbReference>